<dbReference type="AlphaFoldDB" id="A0AAJ8E2T0"/>
<dbReference type="GeneID" id="84593397"/>
<dbReference type="VEuPathDB" id="FungiDB:An16g04380"/>
<keyword evidence="1" id="KW-0812">Transmembrane</keyword>
<name>A0AAJ8E2T0_ASPNG</name>
<sequence>MVPRTGLQRNSGSESGVLASTLDVLWGDYTFTADTTDGVRRVCLKPGQTFHLVHVPNPSIWIVNYLPPVRNRPGPSGTGETRNRPSGTSGIIRHHTRVFIGACRFSSWGTQIRCAVTHLLVDGQYWLPENGVTGILPPALLHPRDFGQIGGRITYFKRTSGHALVLVHTSGIFYSFGDAFISPSLDPTHGLFLWSCGMIIILALHVLAPVKRSEYEKFRKTQQQWAYMMQECAVTVSSGGGSRIMVFILTTCHNHRCGALSVPLCYASGARGGCKPLGAKQHGRINDDWFGTQAYLLYSMDRATGAEVDIPAAVPLYYPTMCTWLGVTQLRAGGNPLYDCL</sequence>
<proteinExistence type="predicted"/>
<dbReference type="RefSeq" id="XP_059604789.1">
    <property type="nucleotide sequence ID" value="XM_059745098.1"/>
</dbReference>
<reference evidence="2" key="2">
    <citation type="submission" date="2025-08" db="UniProtKB">
        <authorList>
            <consortium name="RefSeq"/>
        </authorList>
    </citation>
    <scope>IDENTIFICATION</scope>
</reference>
<gene>
    <name evidence="2" type="ORF">An16g04380</name>
</gene>
<reference evidence="2" key="1">
    <citation type="submission" date="2025-02" db="EMBL/GenBank/DDBJ databases">
        <authorList>
            <consortium name="NCBI Genome Project"/>
        </authorList>
    </citation>
    <scope>NUCLEOTIDE SEQUENCE</scope>
</reference>
<feature type="transmembrane region" description="Helical" evidence="1">
    <location>
        <begin position="163"/>
        <end position="185"/>
    </location>
</feature>
<evidence type="ECO:0000313" key="2">
    <source>
        <dbReference type="RefSeq" id="XP_059604789.1"/>
    </source>
</evidence>
<evidence type="ECO:0000256" key="1">
    <source>
        <dbReference type="SAM" id="Phobius"/>
    </source>
</evidence>
<organism evidence="2">
    <name type="scientific">Aspergillus niger</name>
    <dbReference type="NCBI Taxonomy" id="5061"/>
    <lineage>
        <taxon>Eukaryota</taxon>
        <taxon>Fungi</taxon>
        <taxon>Dikarya</taxon>
        <taxon>Ascomycota</taxon>
        <taxon>Pezizomycotina</taxon>
        <taxon>Eurotiomycetes</taxon>
        <taxon>Eurotiomycetidae</taxon>
        <taxon>Eurotiales</taxon>
        <taxon>Aspergillaceae</taxon>
        <taxon>Aspergillus</taxon>
        <taxon>Aspergillus subgen. Circumdati</taxon>
    </lineage>
</organism>
<protein>
    <submittedName>
        <fullName evidence="2">Uncharacterized protein</fullName>
    </submittedName>
</protein>
<keyword evidence="1" id="KW-1133">Transmembrane helix</keyword>
<dbReference type="KEGG" id="ang:An16g04380"/>
<feature type="transmembrane region" description="Helical" evidence="1">
    <location>
        <begin position="191"/>
        <end position="210"/>
    </location>
</feature>
<keyword evidence="1" id="KW-0472">Membrane</keyword>
<accession>A0AAJ8E2T0</accession>